<dbReference type="Gramene" id="TraesLDM2B03G01008050.1">
    <property type="protein sequence ID" value="TraesLDM2B03G01008050.1"/>
    <property type="gene ID" value="TraesLDM2B03G01008050"/>
</dbReference>
<dbReference type="Gramene" id="TraesSYM2B03G01021670.1">
    <property type="protein sequence ID" value="TraesSYM2B03G01021670.1"/>
    <property type="gene ID" value="TraesSYM2B03G01021670"/>
</dbReference>
<dbReference type="InterPro" id="IPR050563">
    <property type="entry name" value="4-hydroxybenzoyl-CoA_TE"/>
</dbReference>
<dbReference type="Gramene" id="TraesJUL2B03G01013980.1">
    <property type="protein sequence ID" value="TraesJUL2B03G01013980.1"/>
    <property type="gene ID" value="TraesJUL2B03G01013980"/>
</dbReference>
<dbReference type="Gramene" id="TraesMAC2B03G01004960.1">
    <property type="protein sequence ID" value="TraesMAC2B03G01004960.1"/>
    <property type="gene ID" value="TraesMAC2B03G01004960"/>
</dbReference>
<reference evidence="1" key="1">
    <citation type="submission" date="2018-08" db="EMBL/GenBank/DDBJ databases">
        <authorList>
            <person name="Rossello M."/>
        </authorList>
    </citation>
    <scope>NUCLEOTIDE SEQUENCE [LARGE SCALE GENOMIC DNA]</scope>
    <source>
        <strain evidence="1">cv. Chinese Spring</strain>
    </source>
</reference>
<proteinExistence type="predicted"/>
<dbReference type="SMR" id="A0A3B6CBA2"/>
<dbReference type="Gramene" id="TraesROB_scaffold_018548_01G000200.1">
    <property type="protein sequence ID" value="TraesROB_scaffold_018548_01G000200.1"/>
    <property type="gene ID" value="TraesROB_scaffold_018548_01G000200"/>
</dbReference>
<dbReference type="CDD" id="cd00586">
    <property type="entry name" value="4HBT"/>
    <property type="match status" value="1"/>
</dbReference>
<dbReference type="Pfam" id="PF13279">
    <property type="entry name" value="4HBT_2"/>
    <property type="match status" value="1"/>
</dbReference>
<dbReference type="PANTHER" id="PTHR31793:SF25">
    <property type="entry name" value="OS04G0553100 PROTEIN"/>
    <property type="match status" value="1"/>
</dbReference>
<keyword evidence="2" id="KW-1185">Reference proteome</keyword>
<evidence type="ECO:0000313" key="1">
    <source>
        <dbReference type="EnsemblPlants" id="TraesCS2B02G431300.1"/>
    </source>
</evidence>
<name>A0A3B6CBA2_WHEAT</name>
<dbReference type="SUPFAM" id="SSF54637">
    <property type="entry name" value="Thioesterase/thiol ester dehydrase-isomerase"/>
    <property type="match status" value="1"/>
</dbReference>
<dbReference type="Gramene" id="TraesSTA2B03G01002420.1">
    <property type="protein sequence ID" value="TraesSTA2B03G01002420.1"/>
    <property type="gene ID" value="TraesSTA2B03G01002420"/>
</dbReference>
<protein>
    <recommendedName>
        <fullName evidence="3">Thioesterase domain-containing protein</fullName>
    </recommendedName>
</protein>
<dbReference type="InterPro" id="IPR029069">
    <property type="entry name" value="HotDog_dom_sf"/>
</dbReference>
<dbReference type="Gramene" id="TraesARI2B03G01022320.1">
    <property type="protein sequence ID" value="TraesARI2B03G01022320.1"/>
    <property type="gene ID" value="TraesARI2B03G01022320"/>
</dbReference>
<dbReference type="Gene3D" id="3.10.129.10">
    <property type="entry name" value="Hotdog Thioesterase"/>
    <property type="match status" value="1"/>
</dbReference>
<reference evidence="1" key="2">
    <citation type="submission" date="2018-10" db="UniProtKB">
        <authorList>
            <consortium name="EnsemblPlants"/>
        </authorList>
    </citation>
    <scope>IDENTIFICATION</scope>
</reference>
<evidence type="ECO:0008006" key="3">
    <source>
        <dbReference type="Google" id="ProtNLM"/>
    </source>
</evidence>
<dbReference type="Gramene" id="TraesCLE_scaffold_041526_01G000200.1">
    <property type="protein sequence ID" value="TraesCLE_scaffold_041526_01G000200.1"/>
    <property type="gene ID" value="TraesCLE_scaffold_041526_01G000200"/>
</dbReference>
<dbReference type="EnsemblPlants" id="TraesCS2B02G431300.1">
    <property type="protein sequence ID" value="TraesCS2B02G431300.1"/>
    <property type="gene ID" value="TraesCS2B02G431300"/>
</dbReference>
<dbReference type="Gramene" id="TraesWEE_scaffold_020142_01G000300.1">
    <property type="protein sequence ID" value="TraesWEE_scaffold_020142_01G000300.1"/>
    <property type="gene ID" value="TraesWEE_scaffold_020142_01G000300"/>
</dbReference>
<organism evidence="1">
    <name type="scientific">Triticum aestivum</name>
    <name type="common">Wheat</name>
    <dbReference type="NCBI Taxonomy" id="4565"/>
    <lineage>
        <taxon>Eukaryota</taxon>
        <taxon>Viridiplantae</taxon>
        <taxon>Streptophyta</taxon>
        <taxon>Embryophyta</taxon>
        <taxon>Tracheophyta</taxon>
        <taxon>Spermatophyta</taxon>
        <taxon>Magnoliopsida</taxon>
        <taxon>Liliopsida</taxon>
        <taxon>Poales</taxon>
        <taxon>Poaceae</taxon>
        <taxon>BOP clade</taxon>
        <taxon>Pooideae</taxon>
        <taxon>Triticodae</taxon>
        <taxon>Triticeae</taxon>
        <taxon>Triticinae</taxon>
        <taxon>Triticum</taxon>
    </lineage>
</organism>
<dbReference type="Proteomes" id="UP000019116">
    <property type="component" value="Chromosome 2B"/>
</dbReference>
<evidence type="ECO:0000313" key="2">
    <source>
        <dbReference type="Proteomes" id="UP000019116"/>
    </source>
</evidence>
<dbReference type="PANTHER" id="PTHR31793">
    <property type="entry name" value="4-HYDROXYBENZOYL-COA THIOESTERASE FAMILY MEMBER"/>
    <property type="match status" value="1"/>
</dbReference>
<dbReference type="Gramene" id="TraesPARA_EIv1.0_0515040.1">
    <property type="protein sequence ID" value="TraesPARA_EIv1.0_0515040.1.CDS"/>
    <property type="gene ID" value="TraesPARA_EIv1.0_0515040"/>
</dbReference>
<sequence>MQQIGAHIPLATNQFPQHPRRVYTAGGGRSSYCHRVMPFGQAYLHQHQVKAVLRASNPLQAVTSVNTNQEYSIRKDKCFQVEMKVHDTELDRYGVVHNAVYSYYIQNGHDKLFESLGISVDAITSKGNALALSEVQLKYIAPLRSGDRFVIKVKLEQIKGVRVIFAQTIETLPDHKPVLEAKGTVVCLDKDYRPTRIFPDISTKILQFFSSKDD</sequence>
<dbReference type="Gramene" id="TraesCAD_scaffold_088167_01G000100.1">
    <property type="protein sequence ID" value="TraesCAD_scaffold_088167_01G000100.1"/>
    <property type="gene ID" value="TraesCAD_scaffold_088167_01G000100"/>
</dbReference>
<dbReference type="AlphaFoldDB" id="A0A3B6CBA2"/>
<dbReference type="Gramene" id="TraesCS2B02G431300.1">
    <property type="protein sequence ID" value="TraesCS2B02G431300.1"/>
    <property type="gene ID" value="TraesCS2B02G431300"/>
</dbReference>
<accession>A0A3B6CBA2</accession>